<dbReference type="Proteomes" id="UP000192534">
    <property type="component" value="Unassembled WGS sequence"/>
</dbReference>
<accession>A0A1X0J497</accession>
<sequence>MHLDLHNPAAFAERLPAGTELVVVPAPHGLLHKRIHNQAVTTLLDYADVVVVPQERGARSDAPVLVAVHGSSPADRRAIGAAFTAASQAAAPLVAVHCWSEPGALDLPAASWLPIDYANYRERESELVAESLAGYQESFPDVSVERVIRSGRAGSALLPLARDAQIVVVGGGRQTIGLPKGAYSALLRDAGVPVLIVSDRG</sequence>
<comment type="caution">
    <text evidence="2">The sequence shown here is derived from an EMBL/GenBank/DDBJ whole genome shotgun (WGS) entry which is preliminary data.</text>
</comment>
<dbReference type="Pfam" id="PF00582">
    <property type="entry name" value="Usp"/>
    <property type="match status" value="1"/>
</dbReference>
<dbReference type="EMBL" id="MVIH01000002">
    <property type="protein sequence ID" value="ORB56065.1"/>
    <property type="molecule type" value="Genomic_DNA"/>
</dbReference>
<dbReference type="Gene3D" id="3.40.50.620">
    <property type="entry name" value="HUPs"/>
    <property type="match status" value="1"/>
</dbReference>
<proteinExistence type="predicted"/>
<evidence type="ECO:0000313" key="3">
    <source>
        <dbReference type="Proteomes" id="UP000192534"/>
    </source>
</evidence>
<evidence type="ECO:0000259" key="1">
    <source>
        <dbReference type="Pfam" id="PF00582"/>
    </source>
</evidence>
<name>A0A1X0J497_MYCRH</name>
<dbReference type="InterPro" id="IPR006016">
    <property type="entry name" value="UspA"/>
</dbReference>
<dbReference type="AlphaFoldDB" id="A0A1X0J497"/>
<feature type="domain" description="UspA" evidence="1">
    <location>
        <begin position="64"/>
        <end position="197"/>
    </location>
</feature>
<reference evidence="2 3" key="1">
    <citation type="submission" date="2016-12" db="EMBL/GenBank/DDBJ databases">
        <title>The new phylogeny of genus Mycobacterium.</title>
        <authorList>
            <person name="Tortoli E."/>
            <person name="Trovato A."/>
            <person name="Cirillo D.M."/>
        </authorList>
    </citation>
    <scope>NUCLEOTIDE SEQUENCE [LARGE SCALE GENOMIC DNA]</scope>
    <source>
        <strain evidence="2 3">DSM 44223</strain>
    </source>
</reference>
<organism evidence="2 3">
    <name type="scientific">Mycolicibacterium rhodesiae</name>
    <name type="common">Mycobacterium rhodesiae</name>
    <dbReference type="NCBI Taxonomy" id="36814"/>
    <lineage>
        <taxon>Bacteria</taxon>
        <taxon>Bacillati</taxon>
        <taxon>Actinomycetota</taxon>
        <taxon>Actinomycetes</taxon>
        <taxon>Mycobacteriales</taxon>
        <taxon>Mycobacteriaceae</taxon>
        <taxon>Mycolicibacterium</taxon>
    </lineage>
</organism>
<evidence type="ECO:0000313" key="2">
    <source>
        <dbReference type="EMBL" id="ORB56065.1"/>
    </source>
</evidence>
<protein>
    <recommendedName>
        <fullName evidence="1">UspA domain-containing protein</fullName>
    </recommendedName>
</protein>
<dbReference type="InterPro" id="IPR014729">
    <property type="entry name" value="Rossmann-like_a/b/a_fold"/>
</dbReference>
<dbReference type="SUPFAM" id="SSF52402">
    <property type="entry name" value="Adenine nucleotide alpha hydrolases-like"/>
    <property type="match status" value="1"/>
</dbReference>
<gene>
    <name evidence="2" type="ORF">BST42_06705</name>
</gene>
<keyword evidence="3" id="KW-1185">Reference proteome</keyword>